<sequence length="87" mass="9621">MGSALVTLFLALKKTHKNVLAEKKLAAIMRATSSETLAGFAASKKILKQKALKKRACQGRRGRYNARHFERSRKGLREVLRAALAAN</sequence>
<evidence type="ECO:0000313" key="1">
    <source>
        <dbReference type="EMBL" id="MCX2803075.1"/>
    </source>
</evidence>
<evidence type="ECO:0000313" key="2">
    <source>
        <dbReference type="Proteomes" id="UP001209730"/>
    </source>
</evidence>
<organism evidence="1 2">
    <name type="scientific">Microbulbifer thermotolerans</name>
    <dbReference type="NCBI Taxonomy" id="252514"/>
    <lineage>
        <taxon>Bacteria</taxon>
        <taxon>Pseudomonadati</taxon>
        <taxon>Pseudomonadota</taxon>
        <taxon>Gammaproteobacteria</taxon>
        <taxon>Cellvibrionales</taxon>
        <taxon>Microbulbiferaceae</taxon>
        <taxon>Microbulbifer</taxon>
    </lineage>
</organism>
<accession>A0AB35I405</accession>
<evidence type="ECO:0008006" key="3">
    <source>
        <dbReference type="Google" id="ProtNLM"/>
    </source>
</evidence>
<comment type="caution">
    <text evidence="1">The sequence shown here is derived from an EMBL/GenBank/DDBJ whole genome shotgun (WGS) entry which is preliminary data.</text>
</comment>
<protein>
    <recommendedName>
        <fullName evidence="3">50S ribosomal protein L35</fullName>
    </recommendedName>
</protein>
<gene>
    <name evidence="1" type="ORF">OQJ68_14875</name>
</gene>
<dbReference type="AlphaFoldDB" id="A0AB35I405"/>
<dbReference type="RefSeq" id="WP_266066610.1">
    <property type="nucleotide sequence ID" value="NZ_JAPHQB010000030.1"/>
</dbReference>
<dbReference type="Proteomes" id="UP001209730">
    <property type="component" value="Unassembled WGS sequence"/>
</dbReference>
<proteinExistence type="predicted"/>
<dbReference type="EMBL" id="JAPHQB010000030">
    <property type="protein sequence ID" value="MCX2803075.1"/>
    <property type="molecule type" value="Genomic_DNA"/>
</dbReference>
<name>A0AB35I405_MICTH</name>
<reference evidence="1" key="1">
    <citation type="submission" date="2022-11" db="EMBL/GenBank/DDBJ databases">
        <title>Chitin-degrading and fungicidal potential of chitinolytic bacterial strains from marine environment of the Pacific Ocean regions.</title>
        <authorList>
            <person name="Pentekhina I."/>
            <person name="Nedashkovskaya O."/>
            <person name="Seitkalieva A."/>
            <person name="Podvolotskaya A."/>
            <person name="Tekutyeva L."/>
            <person name="Balabanova L."/>
        </authorList>
    </citation>
    <scope>NUCLEOTIDE SEQUENCE</scope>
    <source>
        <strain evidence="1">KMM 6838</strain>
    </source>
</reference>